<feature type="transmembrane region" description="Helical" evidence="2">
    <location>
        <begin position="6"/>
        <end position="26"/>
    </location>
</feature>
<feature type="compositionally biased region" description="Basic and acidic residues" evidence="1">
    <location>
        <begin position="107"/>
        <end position="121"/>
    </location>
</feature>
<gene>
    <name evidence="4" type="primary">LOC107765937</name>
</gene>
<feature type="region of interest" description="Disordered" evidence="1">
    <location>
        <begin position="25"/>
        <end position="156"/>
    </location>
</feature>
<dbReference type="OrthoDB" id="185373at2759"/>
<feature type="compositionally biased region" description="Acidic residues" evidence="1">
    <location>
        <begin position="65"/>
        <end position="80"/>
    </location>
</feature>
<dbReference type="PaxDb" id="4097-A0A1S3XJM1"/>
<evidence type="ECO:0000256" key="1">
    <source>
        <dbReference type="SAM" id="MobiDB-lite"/>
    </source>
</evidence>
<dbReference type="PANTHER" id="PTHR34055">
    <property type="entry name" value="OS09G0491596 PROTEIN"/>
    <property type="match status" value="1"/>
</dbReference>
<evidence type="ECO:0000256" key="2">
    <source>
        <dbReference type="SAM" id="Phobius"/>
    </source>
</evidence>
<feature type="compositionally biased region" description="Basic residues" evidence="1">
    <location>
        <begin position="137"/>
        <end position="146"/>
    </location>
</feature>
<protein>
    <submittedName>
        <fullName evidence="4">Uncharacterized protein LOC107765937</fullName>
    </submittedName>
</protein>
<reference evidence="3" key="1">
    <citation type="journal article" date="2014" name="Nat. Commun.">
        <title>The tobacco genome sequence and its comparison with those of tomato and potato.</title>
        <authorList>
            <person name="Sierro N."/>
            <person name="Battey J.N."/>
            <person name="Ouadi S."/>
            <person name="Bakaher N."/>
            <person name="Bovet L."/>
            <person name="Willig A."/>
            <person name="Goepfert S."/>
            <person name="Peitsch M.C."/>
            <person name="Ivanov N.V."/>
        </authorList>
    </citation>
    <scope>NUCLEOTIDE SEQUENCE [LARGE SCALE GENOMIC DNA]</scope>
</reference>
<keyword evidence="3" id="KW-1185">Reference proteome</keyword>
<name>A0A1S3XJM1_TOBAC</name>
<dbReference type="PANTHER" id="PTHR34055:SF1">
    <property type="entry name" value="EXPRESSED PROTEIN"/>
    <property type="match status" value="1"/>
</dbReference>
<keyword evidence="2" id="KW-1133">Transmembrane helix</keyword>
<evidence type="ECO:0000313" key="3">
    <source>
        <dbReference type="Proteomes" id="UP000790787"/>
    </source>
</evidence>
<keyword evidence="2" id="KW-0812">Transmembrane</keyword>
<dbReference type="AlphaFoldDB" id="A0A1S3XJM1"/>
<dbReference type="KEGG" id="nta:107765937"/>
<dbReference type="STRING" id="4097.A0A1S3XJM1"/>
<dbReference type="RefSeq" id="XP_016440121.1">
    <property type="nucleotide sequence ID" value="XM_016584635.1"/>
</dbReference>
<evidence type="ECO:0000313" key="4">
    <source>
        <dbReference type="RefSeq" id="XP_016440121.1"/>
    </source>
</evidence>
<reference evidence="4" key="2">
    <citation type="submission" date="2025-08" db="UniProtKB">
        <authorList>
            <consortium name="RefSeq"/>
        </authorList>
    </citation>
    <scope>IDENTIFICATION</scope>
    <source>
        <tissue evidence="4">Leaf</tissue>
    </source>
</reference>
<dbReference type="OMA" id="SNNGFRH"/>
<organism evidence="3 4">
    <name type="scientific">Nicotiana tabacum</name>
    <name type="common">Common tobacco</name>
    <dbReference type="NCBI Taxonomy" id="4097"/>
    <lineage>
        <taxon>Eukaryota</taxon>
        <taxon>Viridiplantae</taxon>
        <taxon>Streptophyta</taxon>
        <taxon>Embryophyta</taxon>
        <taxon>Tracheophyta</taxon>
        <taxon>Spermatophyta</taxon>
        <taxon>Magnoliopsida</taxon>
        <taxon>eudicotyledons</taxon>
        <taxon>Gunneridae</taxon>
        <taxon>Pentapetalae</taxon>
        <taxon>asterids</taxon>
        <taxon>lamiids</taxon>
        <taxon>Solanales</taxon>
        <taxon>Solanaceae</taxon>
        <taxon>Nicotianoideae</taxon>
        <taxon>Nicotianeae</taxon>
        <taxon>Nicotiana</taxon>
    </lineage>
</organism>
<sequence length="156" mass="17280">MSPVLFYLAGVFAASLLSPGVIKAMGRGRGKGKKLSVIDPNDPGSDEEEKIPTQRGRPQKSLKDDIEEEATEMIEEEDSENEKNGIPNLEIKNSATGNGKKRNQNTRMKEKHDSVKEENDNGTRSSNAESTRSNNGFRHRRKNKPRRAAEAGVECN</sequence>
<feature type="compositionally biased region" description="Polar residues" evidence="1">
    <location>
        <begin position="122"/>
        <end position="136"/>
    </location>
</feature>
<dbReference type="GeneID" id="107765937"/>
<keyword evidence="2" id="KW-0472">Membrane</keyword>
<proteinExistence type="predicted"/>
<accession>A0A1S3XJM1</accession>
<dbReference type="Proteomes" id="UP000790787">
    <property type="component" value="Chromosome 10"/>
</dbReference>